<comment type="caution">
    <text evidence="1">The sequence shown here is derived from an EMBL/GenBank/DDBJ whole genome shotgun (WGS) entry which is preliminary data.</text>
</comment>
<dbReference type="EMBL" id="CAJHJT010000001">
    <property type="protein sequence ID" value="CAD6994946.1"/>
    <property type="molecule type" value="Genomic_DNA"/>
</dbReference>
<organism evidence="1 2">
    <name type="scientific">Ceratitis capitata</name>
    <name type="common">Mediterranean fruit fly</name>
    <name type="synonym">Tephritis capitata</name>
    <dbReference type="NCBI Taxonomy" id="7213"/>
    <lineage>
        <taxon>Eukaryota</taxon>
        <taxon>Metazoa</taxon>
        <taxon>Ecdysozoa</taxon>
        <taxon>Arthropoda</taxon>
        <taxon>Hexapoda</taxon>
        <taxon>Insecta</taxon>
        <taxon>Pterygota</taxon>
        <taxon>Neoptera</taxon>
        <taxon>Endopterygota</taxon>
        <taxon>Diptera</taxon>
        <taxon>Brachycera</taxon>
        <taxon>Muscomorpha</taxon>
        <taxon>Tephritoidea</taxon>
        <taxon>Tephritidae</taxon>
        <taxon>Ceratitis</taxon>
        <taxon>Ceratitis</taxon>
    </lineage>
</organism>
<dbReference type="Proteomes" id="UP000606786">
    <property type="component" value="Unassembled WGS sequence"/>
</dbReference>
<sequence length="112" mass="11930">MSKGVCCKFMRLIKQNSSTSSLVIPNILMHGCGRNELSRQVGIFISRLKHVDKHACPCVFAARTALGTVACLYIPGVTAADVGVVADANGKIYAFSSPPQIVNLVCSISYAQ</sequence>
<evidence type="ECO:0000313" key="1">
    <source>
        <dbReference type="EMBL" id="CAD6994946.1"/>
    </source>
</evidence>
<reference evidence="1" key="1">
    <citation type="submission" date="2020-11" db="EMBL/GenBank/DDBJ databases">
        <authorList>
            <person name="Whitehead M."/>
        </authorList>
    </citation>
    <scope>NUCLEOTIDE SEQUENCE</scope>
    <source>
        <strain evidence="1">EGII</strain>
    </source>
</reference>
<proteinExistence type="predicted"/>
<dbReference type="AlphaFoldDB" id="A0A811UA07"/>
<accession>A0A811UA07</accession>
<name>A0A811UA07_CERCA</name>
<evidence type="ECO:0000313" key="2">
    <source>
        <dbReference type="Proteomes" id="UP000606786"/>
    </source>
</evidence>
<protein>
    <submittedName>
        <fullName evidence="1">(Mediterranean fruit fly) hypothetical protein</fullName>
    </submittedName>
</protein>
<keyword evidence="2" id="KW-1185">Reference proteome</keyword>
<gene>
    <name evidence="1" type="ORF">CCAP1982_LOCUS3679</name>
</gene>